<gene>
    <name evidence="2" type="ORF">PCL_09654</name>
</gene>
<feature type="compositionally biased region" description="Low complexity" evidence="1">
    <location>
        <begin position="49"/>
        <end position="62"/>
    </location>
</feature>
<feature type="region of interest" description="Disordered" evidence="1">
    <location>
        <begin position="17"/>
        <end position="62"/>
    </location>
</feature>
<reference evidence="2 3" key="1">
    <citation type="journal article" date="2016" name="Front. Microbiol.">
        <title>Genome and transcriptome sequences reveal the specific parasitism of the nematophagous Purpureocillium lilacinum 36-1.</title>
        <authorList>
            <person name="Xie J."/>
            <person name="Li S."/>
            <person name="Mo C."/>
            <person name="Xiao X."/>
            <person name="Peng D."/>
            <person name="Wang G."/>
            <person name="Xiao Y."/>
        </authorList>
    </citation>
    <scope>NUCLEOTIDE SEQUENCE [LARGE SCALE GENOMIC DNA]</scope>
    <source>
        <strain evidence="2 3">36-1</strain>
    </source>
</reference>
<accession>A0A2U3EDQ7</accession>
<dbReference type="Proteomes" id="UP000245956">
    <property type="component" value="Unassembled WGS sequence"/>
</dbReference>
<organism evidence="2 3">
    <name type="scientific">Purpureocillium lilacinum</name>
    <name type="common">Paecilomyces lilacinus</name>
    <dbReference type="NCBI Taxonomy" id="33203"/>
    <lineage>
        <taxon>Eukaryota</taxon>
        <taxon>Fungi</taxon>
        <taxon>Dikarya</taxon>
        <taxon>Ascomycota</taxon>
        <taxon>Pezizomycotina</taxon>
        <taxon>Sordariomycetes</taxon>
        <taxon>Hypocreomycetidae</taxon>
        <taxon>Hypocreales</taxon>
        <taxon>Ophiocordycipitaceae</taxon>
        <taxon>Purpureocillium</taxon>
    </lineage>
</organism>
<sequence length="219" mass="24007">MSGVPNLHTSLTTVARPTAQQHHASTHHDVNHHGKHACPATLAPPAVPRPSSQPASPSSAQPGLSIAVDDYYLPIPHGSATSAHLGLKFGTHINRLFRTQKRRDNNVTTHPPHLVCFCPGVTHQAEPQAYGPALRLEPCSSSRSAHLHVSHLTRTHTLSTSRRGRSHAAPPAAHGTDSWRQASAFCILHPEVICPPQWRPWRRPHAWIRRIIFPDLTAP</sequence>
<evidence type="ECO:0000256" key="1">
    <source>
        <dbReference type="SAM" id="MobiDB-lite"/>
    </source>
</evidence>
<dbReference type="AlphaFoldDB" id="A0A2U3EDQ7"/>
<evidence type="ECO:0000313" key="3">
    <source>
        <dbReference type="Proteomes" id="UP000245956"/>
    </source>
</evidence>
<evidence type="ECO:0000313" key="2">
    <source>
        <dbReference type="EMBL" id="PWI72639.1"/>
    </source>
</evidence>
<dbReference type="EMBL" id="LCWV01000005">
    <property type="protein sequence ID" value="PWI72639.1"/>
    <property type="molecule type" value="Genomic_DNA"/>
</dbReference>
<name>A0A2U3EDQ7_PURLI</name>
<comment type="caution">
    <text evidence="2">The sequence shown here is derived from an EMBL/GenBank/DDBJ whole genome shotgun (WGS) entry which is preliminary data.</text>
</comment>
<protein>
    <submittedName>
        <fullName evidence="2">Uncharacterized protein</fullName>
    </submittedName>
</protein>
<feature type="region of interest" description="Disordered" evidence="1">
    <location>
        <begin position="155"/>
        <end position="176"/>
    </location>
</feature>
<proteinExistence type="predicted"/>